<keyword evidence="4" id="KW-1185">Reference proteome</keyword>
<dbReference type="PANTHER" id="PTHR41786">
    <property type="entry name" value="MOTILITY ACCESSORY FACTOR MAF"/>
    <property type="match status" value="1"/>
</dbReference>
<sequence length="676" mass="77841">MTHPAEIRFNKNIAYLQQHYPYLYNLAQNTPLRKLTLDMDDHGRVDIHSGNAYFYNGDARAFARQEAEQFNTIVAPGNAIHGLRPHGANAFKAQRYFSRSITRLYQDTPVDQTEDYQIPDFLALVAIMGIGAGFHIEELVNRREILALIIYETDPEEFVTSLYCIDWEAIFLKFSERGKSIQLVIGDFKLATDQYAVLWNQLIDHPPSFSLCTYLYNHRNQDKYRKVIKKIQKDLKVYLSLWGYYDDEINQMNNALHNFRAGNELLPLADEQAMNCPAFIIGSGPSLDDRIEDIRKYQGKAVLYSAGTALRALYKQGIKPDFHIEIESHYEPFRVISEINDPEYLQDITLICSAQTTPKIPPMFGKVMLFTKDSTAIHELTKDLTDQIRGTTPTCTNAALAICYHLNHQQVFLFGTDYGFRNTGSHHSKNSIYYSEQRSDLVKQSTNYQQQDLIEIESVDGSPMQTTMIYNASRRRLESDISYFLKNRTIEVYNCANGAKIENAQHMEKSHFCSLMESSSAQKESDLQLMENKKRAVFSPEFLQQRTDELESNLRKIADDILNMMGSGQKNLTQHYQNLHIVGQYLSFGLSRYGALQFLIRGAIWHYLHAGASVALKLQDSPEKMAQYIELWETNFRHFINTVPDHVHNVVSKEFNDSDPWIHTAIDDPDCPEYEP</sequence>
<dbReference type="InterPro" id="IPR045376">
    <property type="entry name" value="Maf_N"/>
</dbReference>
<evidence type="ECO:0000259" key="2">
    <source>
        <dbReference type="Pfam" id="PF20157"/>
    </source>
</evidence>
<feature type="domain" description="6-hydroxymethylpterin diphosphokinase MptE-like" evidence="1">
    <location>
        <begin position="251"/>
        <end position="422"/>
    </location>
</feature>
<evidence type="ECO:0000259" key="1">
    <source>
        <dbReference type="Pfam" id="PF01973"/>
    </source>
</evidence>
<gene>
    <name evidence="3" type="ORF">HUF19_12845</name>
</gene>
<organism evidence="3 4">
    <name type="scientific">Thalassolituus hydrocarboniclasticus</name>
    <dbReference type="NCBI Taxonomy" id="2742796"/>
    <lineage>
        <taxon>Bacteria</taxon>
        <taxon>Pseudomonadati</taxon>
        <taxon>Pseudomonadota</taxon>
        <taxon>Gammaproteobacteria</taxon>
        <taxon>Oceanospirillales</taxon>
        <taxon>Oceanospirillaceae</taxon>
        <taxon>Thalassolituus</taxon>
    </lineage>
</organism>
<accession>A0ABY6AEG2</accession>
<dbReference type="InterPro" id="IPR002826">
    <property type="entry name" value="MptE-like"/>
</dbReference>
<dbReference type="Pfam" id="PF01973">
    <property type="entry name" value="MptE-like"/>
    <property type="match status" value="1"/>
</dbReference>
<dbReference type="RefSeq" id="WP_260996995.1">
    <property type="nucleotide sequence ID" value="NZ_CP054475.1"/>
</dbReference>
<protein>
    <submittedName>
        <fullName evidence="3">Motility associated factor glycosyltransferase family protein</fullName>
    </submittedName>
</protein>
<dbReference type="Proteomes" id="UP001065322">
    <property type="component" value="Chromosome"/>
</dbReference>
<dbReference type="Pfam" id="PF20157">
    <property type="entry name" value="Maf_flag10_N"/>
    <property type="match status" value="1"/>
</dbReference>
<reference evidence="4" key="1">
    <citation type="submission" date="2020-06" db="EMBL/GenBank/DDBJ databases">
        <title>Thalassolituus marinus alknpb1M-1, a hydrocarbon-degrading bacterium isolated from the deep-sea overlying water using an in-situ strategy from the South China Sea basin.</title>
        <authorList>
            <person name="Dong C."/>
            <person name="Chen Y."/>
            <person name="Shao Z."/>
        </authorList>
    </citation>
    <scope>NUCLEOTIDE SEQUENCE [LARGE SCALE GENOMIC DNA]</scope>
    <source>
        <strain evidence="4">alknpb1M-1</strain>
    </source>
</reference>
<evidence type="ECO:0000313" key="3">
    <source>
        <dbReference type="EMBL" id="UXD88255.1"/>
    </source>
</evidence>
<name>A0ABY6AEG2_9GAMM</name>
<dbReference type="PANTHER" id="PTHR41786:SF1">
    <property type="entry name" value="6-HYDROXYMETHYLPTERIN DIPHOSPHOKINASE MPTE-LIKE DOMAIN-CONTAINING PROTEIN"/>
    <property type="match status" value="1"/>
</dbReference>
<evidence type="ECO:0000313" key="4">
    <source>
        <dbReference type="Proteomes" id="UP001065322"/>
    </source>
</evidence>
<dbReference type="EMBL" id="CP054475">
    <property type="protein sequence ID" value="UXD88255.1"/>
    <property type="molecule type" value="Genomic_DNA"/>
</dbReference>
<proteinExistence type="predicted"/>
<feature type="domain" description="Glycosyltransferase Maf N-terminal" evidence="2">
    <location>
        <begin position="8"/>
        <end position="238"/>
    </location>
</feature>